<comment type="caution">
    <text evidence="6">The sequence shown here is derived from an EMBL/GenBank/DDBJ whole genome shotgun (WGS) entry which is preliminary data.</text>
</comment>
<keyword evidence="3 6" id="KW-0808">Transferase</keyword>
<reference evidence="6" key="1">
    <citation type="submission" date="2021-09" db="EMBL/GenBank/DDBJ databases">
        <title>A high-quality genome of the endoparasitic fungus Hirsutella rhossiliensis with a comparison of Hirsutella genomes reveals transposable elements contributing to genome size variation.</title>
        <authorList>
            <person name="Lin R."/>
            <person name="Jiao Y."/>
            <person name="Sun X."/>
            <person name="Ling J."/>
            <person name="Xie B."/>
            <person name="Cheng X."/>
        </authorList>
    </citation>
    <scope>NUCLEOTIDE SEQUENCE</scope>
    <source>
        <strain evidence="6">HR02</strain>
    </source>
</reference>
<dbReference type="InterPro" id="IPR029044">
    <property type="entry name" value="Nucleotide-diphossugar_trans"/>
</dbReference>
<dbReference type="PANTHER" id="PTHR31306:SF3">
    <property type="entry name" value="NUCLEOTIDE-DIPHOSPHO-SUGAR TRANSFERASE DOMAIN-CONTAINING PROTEIN"/>
    <property type="match status" value="1"/>
</dbReference>
<evidence type="ECO:0000256" key="4">
    <source>
        <dbReference type="SAM" id="MobiDB-lite"/>
    </source>
</evidence>
<dbReference type="GO" id="GO:0000139">
    <property type="term" value="C:Golgi membrane"/>
    <property type="evidence" value="ECO:0007669"/>
    <property type="project" value="TreeGrafter"/>
</dbReference>
<protein>
    <submittedName>
        <fullName evidence="6">Galactosyl transferase GMA12/MNN10 family domain-containing protein</fullName>
    </submittedName>
</protein>
<evidence type="ECO:0000313" key="7">
    <source>
        <dbReference type="Proteomes" id="UP000824596"/>
    </source>
</evidence>
<dbReference type="GO" id="GO:0006487">
    <property type="term" value="P:protein N-linked glycosylation"/>
    <property type="evidence" value="ECO:0007669"/>
    <property type="project" value="TreeGrafter"/>
</dbReference>
<dbReference type="PANTHER" id="PTHR31306">
    <property type="entry name" value="ALPHA-1,6-MANNOSYLTRANSFERASE MNN11-RELATED"/>
    <property type="match status" value="1"/>
</dbReference>
<feature type="transmembrane region" description="Helical" evidence="5">
    <location>
        <begin position="12"/>
        <end position="30"/>
    </location>
</feature>
<evidence type="ECO:0000256" key="2">
    <source>
        <dbReference type="ARBA" id="ARBA00022676"/>
    </source>
</evidence>
<sequence length="409" mass="46635">MVFSGSLRSTRGTVLVLATLICTTLFFGLFSTSSDSWLLPARTKFAFVGNLSTAPDSASPGFLADTTLAKYATELRNFFYHQLWKPSIQPASPSYSPFGAYNWTLPRPPRWNRPLGNDLCIIDLDSRPFDQPGQVFGPSLMSWDDSLDVHGLSLGIINHWLYAKIHGYKYYYVAVDEYPDRRSSWKKPPVIAKILKEHDVCVYLDSDAIFPRLDLPFEWLLNYWQLFPESNSLALAVDPDLEWNKDRFGKLYLNTGFIIAQNNPTTYDILDAWQTCPDDDGPYPGCTDFRYNIPGQPTDQGGFGTFVRYNFTEHIRELPCVEANGFPQNDWGCKGQFIRHLWTGKSDQIKIDVGEQVPGPYLQLFHQQYKDEQDGFYMTESALMRKGPKAALKGGQQHLTRSTPEEEVR</sequence>
<evidence type="ECO:0000256" key="3">
    <source>
        <dbReference type="ARBA" id="ARBA00022679"/>
    </source>
</evidence>
<name>A0A9P8NBL4_9HYPO</name>
<evidence type="ECO:0000256" key="5">
    <source>
        <dbReference type="SAM" id="Phobius"/>
    </source>
</evidence>
<keyword evidence="5" id="KW-0812">Transmembrane</keyword>
<keyword evidence="5" id="KW-0472">Membrane</keyword>
<keyword evidence="5" id="KW-1133">Transmembrane helix</keyword>
<feature type="region of interest" description="Disordered" evidence="4">
    <location>
        <begin position="388"/>
        <end position="409"/>
    </location>
</feature>
<dbReference type="RefSeq" id="XP_044725685.1">
    <property type="nucleotide sequence ID" value="XM_044859285.1"/>
</dbReference>
<dbReference type="InterPro" id="IPR008630">
    <property type="entry name" value="Glyco_trans_34"/>
</dbReference>
<dbReference type="GO" id="GO:0016757">
    <property type="term" value="F:glycosyltransferase activity"/>
    <property type="evidence" value="ECO:0007669"/>
    <property type="project" value="UniProtKB-KW"/>
</dbReference>
<dbReference type="OrthoDB" id="3763672at2759"/>
<dbReference type="Gene3D" id="3.90.550.10">
    <property type="entry name" value="Spore Coat Polysaccharide Biosynthesis Protein SpsA, Chain A"/>
    <property type="match status" value="1"/>
</dbReference>
<comment type="similarity">
    <text evidence="1">Belongs to the glycosyltransferase 34 family.</text>
</comment>
<dbReference type="Proteomes" id="UP000824596">
    <property type="component" value="Unassembled WGS sequence"/>
</dbReference>
<gene>
    <name evidence="6" type="ORF">HRG_00814</name>
</gene>
<dbReference type="GeneID" id="68349943"/>
<dbReference type="AlphaFoldDB" id="A0A9P8NBL4"/>
<organism evidence="6 7">
    <name type="scientific">Hirsutella rhossiliensis</name>
    <dbReference type="NCBI Taxonomy" id="111463"/>
    <lineage>
        <taxon>Eukaryota</taxon>
        <taxon>Fungi</taxon>
        <taxon>Dikarya</taxon>
        <taxon>Ascomycota</taxon>
        <taxon>Pezizomycotina</taxon>
        <taxon>Sordariomycetes</taxon>
        <taxon>Hypocreomycetidae</taxon>
        <taxon>Hypocreales</taxon>
        <taxon>Ophiocordycipitaceae</taxon>
        <taxon>Hirsutella</taxon>
    </lineage>
</organism>
<evidence type="ECO:0000313" key="6">
    <source>
        <dbReference type="EMBL" id="KAH0968172.1"/>
    </source>
</evidence>
<dbReference type="Pfam" id="PF05637">
    <property type="entry name" value="Glyco_transf_34"/>
    <property type="match status" value="1"/>
</dbReference>
<keyword evidence="7" id="KW-1185">Reference proteome</keyword>
<accession>A0A9P8NBL4</accession>
<proteinExistence type="inferred from homology"/>
<evidence type="ECO:0000256" key="1">
    <source>
        <dbReference type="ARBA" id="ARBA00005664"/>
    </source>
</evidence>
<keyword evidence="2" id="KW-0328">Glycosyltransferase</keyword>
<dbReference type="EMBL" id="JAIZPD010000001">
    <property type="protein sequence ID" value="KAH0968172.1"/>
    <property type="molecule type" value="Genomic_DNA"/>
</dbReference>